<protein>
    <recommendedName>
        <fullName evidence="4">HMG box domain-containing protein</fullName>
    </recommendedName>
</protein>
<dbReference type="SUPFAM" id="SSF47095">
    <property type="entry name" value="HMG-box"/>
    <property type="match status" value="1"/>
</dbReference>
<sequence length="96" mass="10983">MANMQPIIATEQPKKKKTKAKGPKKGSSAYIFFSVNKRAEIKASMPEKTTNQELLSEIGRKWKELTVEEKKPFDELALKDKARYQKEMNALPQSIN</sequence>
<dbReference type="Pfam" id="PF00505">
    <property type="entry name" value="HMG_box"/>
    <property type="match status" value="1"/>
</dbReference>
<evidence type="ECO:0000313" key="5">
    <source>
        <dbReference type="EMBL" id="CAD8410420.1"/>
    </source>
</evidence>
<keyword evidence="2" id="KW-0539">Nucleus</keyword>
<dbReference type="GO" id="GO:0005634">
    <property type="term" value="C:nucleus"/>
    <property type="evidence" value="ECO:0007669"/>
    <property type="project" value="UniProtKB-UniRule"/>
</dbReference>
<accession>A0A7S0C1Y5</accession>
<dbReference type="SMART" id="SM00398">
    <property type="entry name" value="HMG"/>
    <property type="match status" value="1"/>
</dbReference>
<reference evidence="5" key="1">
    <citation type="submission" date="2021-01" db="EMBL/GenBank/DDBJ databases">
        <authorList>
            <person name="Corre E."/>
            <person name="Pelletier E."/>
            <person name="Niang G."/>
            <person name="Scheremetjew M."/>
            <person name="Finn R."/>
            <person name="Kale V."/>
            <person name="Holt S."/>
            <person name="Cochrane G."/>
            <person name="Meng A."/>
            <person name="Brown T."/>
            <person name="Cohen L."/>
        </authorList>
    </citation>
    <scope>NUCLEOTIDE SEQUENCE</scope>
    <source>
        <strain evidence="5">CCAP1064/1</strain>
    </source>
</reference>
<organism evidence="5">
    <name type="scientific">Proboscia inermis</name>
    <dbReference type="NCBI Taxonomy" id="420281"/>
    <lineage>
        <taxon>Eukaryota</taxon>
        <taxon>Sar</taxon>
        <taxon>Stramenopiles</taxon>
        <taxon>Ochrophyta</taxon>
        <taxon>Bacillariophyta</taxon>
        <taxon>Coscinodiscophyceae</taxon>
        <taxon>Rhizosoleniophycidae</taxon>
        <taxon>Rhizosoleniales</taxon>
        <taxon>Rhizosoleniaceae</taxon>
        <taxon>Proboscia</taxon>
    </lineage>
</organism>
<feature type="DNA-binding region" description="HMG box" evidence="2">
    <location>
        <begin position="23"/>
        <end position="92"/>
    </location>
</feature>
<evidence type="ECO:0000256" key="1">
    <source>
        <dbReference type="ARBA" id="ARBA00023125"/>
    </source>
</evidence>
<feature type="domain" description="HMG box" evidence="4">
    <location>
        <begin position="23"/>
        <end position="92"/>
    </location>
</feature>
<dbReference type="InterPro" id="IPR050342">
    <property type="entry name" value="HMGB"/>
</dbReference>
<dbReference type="PROSITE" id="PS50118">
    <property type="entry name" value="HMG_BOX_2"/>
    <property type="match status" value="1"/>
</dbReference>
<gene>
    <name evidence="5" type="ORF">PINE0816_LOCUS6543</name>
</gene>
<evidence type="ECO:0000256" key="2">
    <source>
        <dbReference type="PROSITE-ProRule" id="PRU00267"/>
    </source>
</evidence>
<dbReference type="GO" id="GO:0003677">
    <property type="term" value="F:DNA binding"/>
    <property type="evidence" value="ECO:0007669"/>
    <property type="project" value="UniProtKB-UniRule"/>
</dbReference>
<evidence type="ECO:0000256" key="3">
    <source>
        <dbReference type="SAM" id="MobiDB-lite"/>
    </source>
</evidence>
<name>A0A7S0C1Y5_9STRA</name>
<keyword evidence="1 2" id="KW-0238">DNA-binding</keyword>
<dbReference type="InterPro" id="IPR009071">
    <property type="entry name" value="HMG_box_dom"/>
</dbReference>
<feature type="compositionally biased region" description="Basic residues" evidence="3">
    <location>
        <begin position="14"/>
        <end position="24"/>
    </location>
</feature>
<dbReference type="PANTHER" id="PTHR48112:SF22">
    <property type="entry name" value="MITOCHONDRIAL TRANSCRIPTION FACTOR A, ISOFORM B"/>
    <property type="match status" value="1"/>
</dbReference>
<dbReference type="InterPro" id="IPR036910">
    <property type="entry name" value="HMG_box_dom_sf"/>
</dbReference>
<dbReference type="PANTHER" id="PTHR48112">
    <property type="entry name" value="HIGH MOBILITY GROUP PROTEIN DSP1"/>
    <property type="match status" value="1"/>
</dbReference>
<evidence type="ECO:0000259" key="4">
    <source>
        <dbReference type="PROSITE" id="PS50118"/>
    </source>
</evidence>
<dbReference type="AlphaFoldDB" id="A0A7S0C1Y5"/>
<dbReference type="EMBL" id="HBEL01013727">
    <property type="protein sequence ID" value="CAD8410420.1"/>
    <property type="molecule type" value="Transcribed_RNA"/>
</dbReference>
<dbReference type="Gene3D" id="1.10.30.10">
    <property type="entry name" value="High mobility group box domain"/>
    <property type="match status" value="1"/>
</dbReference>
<proteinExistence type="predicted"/>
<feature type="region of interest" description="Disordered" evidence="3">
    <location>
        <begin position="1"/>
        <end position="26"/>
    </location>
</feature>